<dbReference type="Pfam" id="PF11185">
    <property type="entry name" value="DUF2971"/>
    <property type="match status" value="1"/>
</dbReference>
<evidence type="ECO:0000313" key="1">
    <source>
        <dbReference type="EMBL" id="ROH85616.1"/>
    </source>
</evidence>
<name>A0A3N0UYI2_9GAMM</name>
<reference evidence="1 2" key="1">
    <citation type="submission" date="2018-10" db="EMBL/GenBank/DDBJ databases">
        <authorList>
            <person name="Chen W.-M."/>
        </authorList>
    </citation>
    <scope>NUCLEOTIDE SEQUENCE [LARGE SCALE GENOMIC DNA]</scope>
    <source>
        <strain evidence="1 2">THS-13</strain>
    </source>
</reference>
<dbReference type="RefSeq" id="WP_123213039.1">
    <property type="nucleotide sequence ID" value="NZ_RJVO01000011.1"/>
</dbReference>
<sequence>MSYGTLQPTLLLQALNEGKIPKYLYKYRDAKSNTESIFKSKKIWFSLSTAFNDPFDCHLSEAQHSLDDANKFREHILEGRPDRDFLMSQPVSIERLEAALEGSKQLKLSRLGILCLSRNYNNILMWSHYADYHKGLVIEFDLEKDLDFFVTPIKIKYVEGYEPTNYFINQKEAIDKIISTKSLHWSYEEEIRILKNNHVGACAVSPAAIKRIIFGCKSDPDFKERIKILCGSAGLGHVTFSSMKMSYGKFSLECVDE</sequence>
<accession>A0A3N0UYI2</accession>
<dbReference type="InterPro" id="IPR021352">
    <property type="entry name" value="DUF2971"/>
</dbReference>
<dbReference type="Proteomes" id="UP000282106">
    <property type="component" value="Unassembled WGS sequence"/>
</dbReference>
<keyword evidence="2" id="KW-1185">Reference proteome</keyword>
<dbReference type="InParanoid" id="A0A3N0UYI2"/>
<protein>
    <submittedName>
        <fullName evidence="1">DUF2971 domain-containing protein</fullName>
    </submittedName>
</protein>
<proteinExistence type="predicted"/>
<gene>
    <name evidence="1" type="ORF">ED208_16530</name>
</gene>
<dbReference type="AlphaFoldDB" id="A0A3N0UYI2"/>
<evidence type="ECO:0000313" key="2">
    <source>
        <dbReference type="Proteomes" id="UP000282106"/>
    </source>
</evidence>
<organism evidence="1 2">
    <name type="scientific">Stagnimonas aquatica</name>
    <dbReference type="NCBI Taxonomy" id="2689987"/>
    <lineage>
        <taxon>Bacteria</taxon>
        <taxon>Pseudomonadati</taxon>
        <taxon>Pseudomonadota</taxon>
        <taxon>Gammaproteobacteria</taxon>
        <taxon>Nevskiales</taxon>
        <taxon>Nevskiaceae</taxon>
        <taxon>Stagnimonas</taxon>
    </lineage>
</organism>
<comment type="caution">
    <text evidence="1">The sequence shown here is derived from an EMBL/GenBank/DDBJ whole genome shotgun (WGS) entry which is preliminary data.</text>
</comment>
<dbReference type="EMBL" id="RJVO01000011">
    <property type="protein sequence ID" value="ROH85616.1"/>
    <property type="molecule type" value="Genomic_DNA"/>
</dbReference>